<organism evidence="3 4">
    <name type="scientific">Rhodococcus opacus M213</name>
    <dbReference type="NCBI Taxonomy" id="1129896"/>
    <lineage>
        <taxon>Bacteria</taxon>
        <taxon>Bacillati</taxon>
        <taxon>Actinomycetota</taxon>
        <taxon>Actinomycetes</taxon>
        <taxon>Mycobacteriales</taxon>
        <taxon>Nocardiaceae</taxon>
        <taxon>Rhodococcus</taxon>
    </lineage>
</organism>
<feature type="compositionally biased region" description="Basic and acidic residues" evidence="1">
    <location>
        <begin position="157"/>
        <end position="168"/>
    </location>
</feature>
<evidence type="ECO:0000313" key="3">
    <source>
        <dbReference type="EMBL" id="EKT77961.1"/>
    </source>
</evidence>
<dbReference type="GO" id="GO:0006313">
    <property type="term" value="P:DNA transposition"/>
    <property type="evidence" value="ECO:0007669"/>
    <property type="project" value="InterPro"/>
</dbReference>
<evidence type="ECO:0000313" key="4">
    <source>
        <dbReference type="Proteomes" id="UP000005951"/>
    </source>
</evidence>
<feature type="region of interest" description="Disordered" evidence="1">
    <location>
        <begin position="157"/>
        <end position="216"/>
    </location>
</feature>
<dbReference type="Pfam" id="PF01548">
    <property type="entry name" value="DEDD_Tnp_IS110"/>
    <property type="match status" value="1"/>
</dbReference>
<comment type="caution">
    <text evidence="3">The sequence shown here is derived from an EMBL/GenBank/DDBJ whole genome shotgun (WGS) entry which is preliminary data.</text>
</comment>
<accession>K8XAV9</accession>
<dbReference type="GO" id="GO:0003677">
    <property type="term" value="F:DNA binding"/>
    <property type="evidence" value="ECO:0007669"/>
    <property type="project" value="InterPro"/>
</dbReference>
<sequence length="216" mass="23848">MGSGLVTDSDALAKGGLQFVDEGVNGAVEVGDLVMQSRYRRSRCLCAILVAVVGSRKPVRSGRQAARVRISCMRDRLRICFTATAPNRKWVADLTRIVATEFFSTTRAGYRAMLRWMRSHGDLARIGVECTGSYGAGLLRFLDNAGLEVLEVTAPDRSDRRRRGKDDTIDAETAAHARSPRSEPSHRKPATEWSSRCGSYRSPARPPFRPVGLHSR</sequence>
<feature type="domain" description="Transposase IS110-like N-terminal" evidence="2">
    <location>
        <begin position="97"/>
        <end position="179"/>
    </location>
</feature>
<dbReference type="GO" id="GO:0004803">
    <property type="term" value="F:transposase activity"/>
    <property type="evidence" value="ECO:0007669"/>
    <property type="project" value="InterPro"/>
</dbReference>
<proteinExistence type="predicted"/>
<dbReference type="InterPro" id="IPR002525">
    <property type="entry name" value="Transp_IS110-like_N"/>
</dbReference>
<evidence type="ECO:0000256" key="1">
    <source>
        <dbReference type="SAM" id="MobiDB-lite"/>
    </source>
</evidence>
<name>K8XAV9_RHOOP</name>
<feature type="compositionally biased region" description="Basic and acidic residues" evidence="1">
    <location>
        <begin position="180"/>
        <end position="190"/>
    </location>
</feature>
<gene>
    <name evidence="3" type="ORF">WSS_A34972</name>
</gene>
<reference evidence="3 4" key="1">
    <citation type="journal article" date="2013" name="Genome Announc.">
        <title>Draft Genome Sequence of Rhodococcus opacus Strain M213 Shows a Diverse Catabolic Potential.</title>
        <authorList>
            <person name="Pathak A."/>
            <person name="Green S.J."/>
            <person name="Ogram A."/>
            <person name="Chauhan A."/>
        </authorList>
    </citation>
    <scope>NUCLEOTIDE SEQUENCE [LARGE SCALE GENOMIC DNA]</scope>
    <source>
        <strain evidence="3 4">M213</strain>
    </source>
</reference>
<dbReference type="AlphaFoldDB" id="K8XAV9"/>
<dbReference type="EMBL" id="AJYC02000127">
    <property type="protein sequence ID" value="EKT77961.1"/>
    <property type="molecule type" value="Genomic_DNA"/>
</dbReference>
<protein>
    <submittedName>
        <fullName evidence="3">Transposase</fullName>
    </submittedName>
</protein>
<dbReference type="Proteomes" id="UP000005951">
    <property type="component" value="Unassembled WGS sequence"/>
</dbReference>
<evidence type="ECO:0000259" key="2">
    <source>
        <dbReference type="Pfam" id="PF01548"/>
    </source>
</evidence>